<accession>A0A419Q346</accession>
<sequence length="283" mass="31471">MWTCEYVEDAPSSRSKARLMVTARSFAGCRKMTKNQQCQKSCYNGIQTNTFVVKKTFSCSNLSAPKCHATRKKYEGWDTARLPKYRQGKSRDDSTTLPPDRLVIQLLAVPGLAVLRRAAPRPRPRPLAQKPDCKAVVFGGKCKCKTVVEEQFVTHVPTSQTGGARTLCWSKSFSCSTLSVPSCHATRRKHEGWGTARLPKPRQGKSRGRGGVRTSAAQTLRSTAQWVAEARSVIPRQGSFTNPWHSVGAPASKYIHSLVVDNYETDSVQSIRCNWSLGPSRRR</sequence>
<comment type="caution">
    <text evidence="2">The sequence shown here is derived from an EMBL/GenBank/DDBJ whole genome shotgun (WGS) entry which is preliminary data.</text>
</comment>
<protein>
    <submittedName>
        <fullName evidence="2">Uncharacterized protein</fullName>
    </submittedName>
</protein>
<feature type="region of interest" description="Disordered" evidence="1">
    <location>
        <begin position="191"/>
        <end position="217"/>
    </location>
</feature>
<organism evidence="2 3">
    <name type="scientific">Clonorchis sinensis</name>
    <name type="common">Chinese liver fluke</name>
    <dbReference type="NCBI Taxonomy" id="79923"/>
    <lineage>
        <taxon>Eukaryota</taxon>
        <taxon>Metazoa</taxon>
        <taxon>Spiralia</taxon>
        <taxon>Lophotrochozoa</taxon>
        <taxon>Platyhelminthes</taxon>
        <taxon>Trematoda</taxon>
        <taxon>Digenea</taxon>
        <taxon>Opisthorchiida</taxon>
        <taxon>Opisthorchiata</taxon>
        <taxon>Opisthorchiidae</taxon>
        <taxon>Clonorchis</taxon>
    </lineage>
</organism>
<dbReference type="AlphaFoldDB" id="A0A419Q346"/>
<evidence type="ECO:0000313" key="3">
    <source>
        <dbReference type="Proteomes" id="UP000286415"/>
    </source>
</evidence>
<gene>
    <name evidence="2" type="ORF">CSKR_109181</name>
</gene>
<dbReference type="Proteomes" id="UP000286415">
    <property type="component" value="Unassembled WGS sequence"/>
</dbReference>
<keyword evidence="3" id="KW-1185">Reference proteome</keyword>
<feature type="compositionally biased region" description="Basic residues" evidence="1">
    <location>
        <begin position="199"/>
        <end position="210"/>
    </location>
</feature>
<evidence type="ECO:0000313" key="2">
    <source>
        <dbReference type="EMBL" id="KAG5451749.1"/>
    </source>
</evidence>
<evidence type="ECO:0000256" key="1">
    <source>
        <dbReference type="SAM" id="MobiDB-lite"/>
    </source>
</evidence>
<name>A0A419Q346_CLOSI</name>
<reference evidence="2 3" key="1">
    <citation type="journal article" date="2018" name="Biotechnol. Adv.">
        <title>Improved genomic resources and new bioinformatic workflow for the carcinogenic parasite Clonorchis sinensis: Biotechnological implications.</title>
        <authorList>
            <person name="Wang D."/>
            <person name="Korhonen P.K."/>
            <person name="Gasser R.B."/>
            <person name="Young N.D."/>
        </authorList>
    </citation>
    <scope>NUCLEOTIDE SEQUENCE [LARGE SCALE GENOMIC DNA]</scope>
    <source>
        <strain evidence="2">Cs-k2</strain>
    </source>
</reference>
<dbReference type="EMBL" id="NIRI02000042">
    <property type="protein sequence ID" value="KAG5451749.1"/>
    <property type="molecule type" value="Genomic_DNA"/>
</dbReference>
<dbReference type="OrthoDB" id="10591228at2759"/>
<dbReference type="InParanoid" id="A0A419Q346"/>
<proteinExistence type="predicted"/>
<reference evidence="2 3" key="2">
    <citation type="journal article" date="2021" name="Genomics">
        <title>High-quality reference genome for Clonorchis sinensis.</title>
        <authorList>
            <person name="Young N.D."/>
            <person name="Stroehlein A.J."/>
            <person name="Kinkar L."/>
            <person name="Wang T."/>
            <person name="Sohn W.M."/>
            <person name="Chang B.C.H."/>
            <person name="Kaur P."/>
            <person name="Weisz D."/>
            <person name="Dudchenko O."/>
            <person name="Aiden E.L."/>
            <person name="Korhonen P.K."/>
            <person name="Gasser R.B."/>
        </authorList>
    </citation>
    <scope>NUCLEOTIDE SEQUENCE [LARGE SCALE GENOMIC DNA]</scope>
    <source>
        <strain evidence="2">Cs-k2</strain>
    </source>
</reference>